<reference evidence="2" key="1">
    <citation type="submission" date="2019-08" db="EMBL/GenBank/DDBJ databases">
        <authorList>
            <person name="Kucharzyk K."/>
            <person name="Murdoch R.W."/>
            <person name="Higgins S."/>
            <person name="Loffler F."/>
        </authorList>
    </citation>
    <scope>NUCLEOTIDE SEQUENCE</scope>
</reference>
<dbReference type="EMBL" id="VSSQ01039786">
    <property type="protein sequence ID" value="MPM92906.1"/>
    <property type="molecule type" value="Genomic_DNA"/>
</dbReference>
<comment type="caution">
    <text evidence="2">The sequence shown here is derived from an EMBL/GenBank/DDBJ whole genome shotgun (WGS) entry which is preliminary data.</text>
</comment>
<feature type="region of interest" description="Disordered" evidence="1">
    <location>
        <begin position="70"/>
        <end position="93"/>
    </location>
</feature>
<proteinExistence type="predicted"/>
<dbReference type="AlphaFoldDB" id="A0A645DU81"/>
<accession>A0A645DU81</accession>
<organism evidence="2">
    <name type="scientific">bioreactor metagenome</name>
    <dbReference type="NCBI Taxonomy" id="1076179"/>
    <lineage>
        <taxon>unclassified sequences</taxon>
        <taxon>metagenomes</taxon>
        <taxon>ecological metagenomes</taxon>
    </lineage>
</organism>
<sequence>MQVNGDQQNVQTPAGTDPNSTPGNLPNGEQTNATPETKQTTAQKWMAQLPDELKGNENLAKYSSLGEALKGLLDGSKPNTNEGGEGSQETPPEIDYKFTKSFVEGADADGSLSKKLTETLKSLKLSQDQAEPIFNALVEYQNSNIESFYTKGKDMCEKALKQEWGDEYDGKYASMKRAYDQLVPKDSEIDKGLKLTGAHNNPFVAQLLAEIGESINEHTPPGRSSVGSQKTSGFLSRENETYPWQM</sequence>
<feature type="compositionally biased region" description="Polar residues" evidence="1">
    <location>
        <begin position="1"/>
        <end position="43"/>
    </location>
</feature>
<feature type="region of interest" description="Disordered" evidence="1">
    <location>
        <begin position="1"/>
        <end position="52"/>
    </location>
</feature>
<evidence type="ECO:0000256" key="1">
    <source>
        <dbReference type="SAM" id="MobiDB-lite"/>
    </source>
</evidence>
<gene>
    <name evidence="2" type="ORF">SDC9_140042</name>
</gene>
<protein>
    <submittedName>
        <fullName evidence="2">Uncharacterized protein</fullName>
    </submittedName>
</protein>
<evidence type="ECO:0000313" key="2">
    <source>
        <dbReference type="EMBL" id="MPM92906.1"/>
    </source>
</evidence>
<feature type="compositionally biased region" description="Polar residues" evidence="1">
    <location>
        <begin position="77"/>
        <end position="90"/>
    </location>
</feature>
<name>A0A645DU81_9ZZZZ</name>
<feature type="region of interest" description="Disordered" evidence="1">
    <location>
        <begin position="215"/>
        <end position="246"/>
    </location>
</feature>
<feature type="compositionally biased region" description="Polar residues" evidence="1">
    <location>
        <begin position="225"/>
        <end position="234"/>
    </location>
</feature>